<dbReference type="GO" id="GO:0005975">
    <property type="term" value="P:carbohydrate metabolic process"/>
    <property type="evidence" value="ECO:0007669"/>
    <property type="project" value="InterPro"/>
</dbReference>
<dbReference type="InterPro" id="IPR006101">
    <property type="entry name" value="Glyco_hydro_2"/>
</dbReference>
<dbReference type="SUPFAM" id="SSF51445">
    <property type="entry name" value="(Trans)glycosidases"/>
    <property type="match status" value="1"/>
</dbReference>
<dbReference type="InterPro" id="IPR006103">
    <property type="entry name" value="Glyco_hydro_2_cat"/>
</dbReference>
<evidence type="ECO:0000256" key="4">
    <source>
        <dbReference type="SAM" id="SignalP"/>
    </source>
</evidence>
<evidence type="ECO:0000259" key="6">
    <source>
        <dbReference type="Pfam" id="PF02836"/>
    </source>
</evidence>
<evidence type="ECO:0000256" key="1">
    <source>
        <dbReference type="ARBA" id="ARBA00007401"/>
    </source>
</evidence>
<reference evidence="9 10" key="1">
    <citation type="journal article" date="2016" name="BMC Genomics">
        <title>Type VI secretion systems of human gut Bacteroidales segregate into three genetic architectures, two of which are contained on mobile genetic elements.</title>
        <authorList>
            <person name="Coyne M.J."/>
            <person name="Roelofs K.G."/>
            <person name="Comstock L.E."/>
        </authorList>
    </citation>
    <scope>NUCLEOTIDE SEQUENCE [LARGE SCALE GENOMIC DNA]</scope>
    <source>
        <strain evidence="9 10">CL09T03C01</strain>
    </source>
</reference>
<sequence length="885" mass="100672" precursor="true">MKKKVILLIFIFLGIYQAYSAENNSRITYSINDSWQFRLGTSDVGEDGWSIVSIPHTWNTEDCVDDSPGFHRGTGWYRRNIQVDSSMLNRSLYIFFEGANQRTELFVNHHRVGEHIGGYTFFCFDITPYIKEGENLLAVRVDNSYDSDIPPLSADFTFFGGIYRDVSLISVSPVHISTTHYASSGVYVSTPEITKEKALVDICTMLSNTQTEREKILVEHKIFSATGECVAASKKKVIVDTQKEQAFKTQIVVNHPELWDIEYPNLYRLQTTLWDTKGKLIDEVSNTFGIRTCSFSAEKGFELNGKAVKLLGTNRHQCYSGMGNALKDEMHVRDIELLHEMGGNFLRIAHYPQDEMVLAACNRLGIVTSVEIPVINAITMSQNFSDNCVEMMKEMIYQCFNSPSVCIWTYMNEIMLRPPYNSEPTIKKDEYLKYLYHIAERIENTAKEIDPQRATMLPCHGNLAVYEEANLVNLPDILGMNLYNGWYGGQFSGFEAALDKIHQKYPDKPIIVSEYGADVDARIHSFKPERFDFSVDYGVMYHRHYLPQIIQRKFVVGSAVWNLNDFHSEERMDAIPHINCKGLVTLDRTPKDTYRYYKAMLGKEPYVAIGGSDWYNRSGVSDNSGVCYYPVSVYTNLKQITLKVNGKKLAVSEVENGAAQFNVPFVNGINQLEAEGIFQNRYIKDFCRVSMKLVPGSFDNKESFTELNMLFGTARHFEDKTAALAWQPEREYTSGSWGYVGGKAFRARTKRGSQPASNLDIYGTEQDPIYQTQRRGLDSFKADLPDGKYVVYLYWAELSGANTVDLAYQLDNIVQKEKATERLFHVDINGIRVLSLLDVAEEVGVRRPMICKIPVTISNKKGLTIDFVPIKGETMVTAIRILKLD</sequence>
<dbReference type="STRING" id="46506.AA415_02161"/>
<dbReference type="InterPro" id="IPR017853">
    <property type="entry name" value="GH"/>
</dbReference>
<feature type="domain" description="Glycoside hydrolase family 2 immunoglobulin-like beta-sandwich" evidence="5">
    <location>
        <begin position="190"/>
        <end position="291"/>
    </location>
</feature>
<feature type="domain" description="Glycosyl hydrolases family 2 sugar binding" evidence="7">
    <location>
        <begin position="71"/>
        <end position="170"/>
    </location>
</feature>
<dbReference type="Gene3D" id="3.20.20.80">
    <property type="entry name" value="Glycosidases"/>
    <property type="match status" value="1"/>
</dbReference>
<keyword evidence="10" id="KW-1185">Reference proteome</keyword>
<comment type="similarity">
    <text evidence="1">Belongs to the glycosyl hydrolase 2 family.</text>
</comment>
<dbReference type="RefSeq" id="WP_060386034.1">
    <property type="nucleotide sequence ID" value="NZ_LRGC01000009.1"/>
</dbReference>
<keyword evidence="3 9" id="KW-0326">Glycosidase</keyword>
<evidence type="ECO:0000259" key="7">
    <source>
        <dbReference type="Pfam" id="PF02837"/>
    </source>
</evidence>
<keyword evidence="2 9" id="KW-0378">Hydrolase</keyword>
<protein>
    <submittedName>
        <fullName evidence="9">Beta-galactosidase</fullName>
        <ecNumber evidence="9">3.2.1.23</ecNumber>
    </submittedName>
</protein>
<dbReference type="InterPro" id="IPR008979">
    <property type="entry name" value="Galactose-bd-like_sf"/>
</dbReference>
<dbReference type="InterPro" id="IPR013783">
    <property type="entry name" value="Ig-like_fold"/>
</dbReference>
<evidence type="ECO:0000313" key="9">
    <source>
        <dbReference type="EMBL" id="KWR54218.1"/>
    </source>
</evidence>
<comment type="caution">
    <text evidence="9">The sequence shown here is derived from an EMBL/GenBank/DDBJ whole genome shotgun (WGS) entry which is preliminary data.</text>
</comment>
<proteinExistence type="inferred from homology"/>
<evidence type="ECO:0000256" key="3">
    <source>
        <dbReference type="ARBA" id="ARBA00023295"/>
    </source>
</evidence>
<dbReference type="EC" id="3.2.1.23" evidence="9"/>
<dbReference type="Gene3D" id="2.60.120.260">
    <property type="entry name" value="Galactose-binding domain-like"/>
    <property type="match status" value="1"/>
</dbReference>
<evidence type="ECO:0000259" key="5">
    <source>
        <dbReference type="Pfam" id="PF00703"/>
    </source>
</evidence>
<dbReference type="PANTHER" id="PTHR42732">
    <property type="entry name" value="BETA-GALACTOSIDASE"/>
    <property type="match status" value="1"/>
</dbReference>
<dbReference type="InterPro" id="IPR036156">
    <property type="entry name" value="Beta-gal/glucu_dom_sf"/>
</dbReference>
<dbReference type="PATRIC" id="fig|46506.5.peg.2313"/>
<dbReference type="SUPFAM" id="SSF49303">
    <property type="entry name" value="beta-Galactosidase/glucuronidase domain"/>
    <property type="match status" value="1"/>
</dbReference>
<organism evidence="9 10">
    <name type="scientific">Bacteroides stercoris</name>
    <dbReference type="NCBI Taxonomy" id="46506"/>
    <lineage>
        <taxon>Bacteria</taxon>
        <taxon>Pseudomonadati</taxon>
        <taxon>Bacteroidota</taxon>
        <taxon>Bacteroidia</taxon>
        <taxon>Bacteroidales</taxon>
        <taxon>Bacteroidaceae</taxon>
        <taxon>Bacteroides</taxon>
    </lineage>
</organism>
<feature type="signal peptide" evidence="4">
    <location>
        <begin position="1"/>
        <end position="20"/>
    </location>
</feature>
<feature type="domain" description="Glycoside hydrolase family 2 catalytic" evidence="6">
    <location>
        <begin position="299"/>
        <end position="600"/>
    </location>
</feature>
<dbReference type="EMBL" id="LRGC01000009">
    <property type="protein sequence ID" value="KWR54218.1"/>
    <property type="molecule type" value="Genomic_DNA"/>
</dbReference>
<dbReference type="InterPro" id="IPR051913">
    <property type="entry name" value="GH2_Domain-Containing"/>
</dbReference>
<keyword evidence="4" id="KW-0732">Signal</keyword>
<dbReference type="Pfam" id="PF11721">
    <property type="entry name" value="Malectin"/>
    <property type="match status" value="1"/>
</dbReference>
<dbReference type="PANTHER" id="PTHR42732:SF1">
    <property type="entry name" value="BETA-MANNOSIDASE"/>
    <property type="match status" value="1"/>
</dbReference>
<dbReference type="InterPro" id="IPR006102">
    <property type="entry name" value="Ig-like_GH2"/>
</dbReference>
<dbReference type="AlphaFoldDB" id="A0A108T6M4"/>
<name>A0A108T6M4_BACSE</name>
<dbReference type="Pfam" id="PF02836">
    <property type="entry name" value="Glyco_hydro_2_C"/>
    <property type="match status" value="1"/>
</dbReference>
<evidence type="ECO:0000256" key="2">
    <source>
        <dbReference type="ARBA" id="ARBA00022801"/>
    </source>
</evidence>
<evidence type="ECO:0000259" key="8">
    <source>
        <dbReference type="Pfam" id="PF11721"/>
    </source>
</evidence>
<dbReference type="PRINTS" id="PR00132">
    <property type="entry name" value="GLHYDRLASE2"/>
</dbReference>
<dbReference type="Proteomes" id="UP000056419">
    <property type="component" value="Unassembled WGS sequence"/>
</dbReference>
<dbReference type="InterPro" id="IPR006104">
    <property type="entry name" value="Glyco_hydro_2_N"/>
</dbReference>
<dbReference type="InterPro" id="IPR021720">
    <property type="entry name" value="Malectin_dom"/>
</dbReference>
<evidence type="ECO:0000313" key="10">
    <source>
        <dbReference type="Proteomes" id="UP000056419"/>
    </source>
</evidence>
<dbReference type="Gene3D" id="2.60.120.430">
    <property type="entry name" value="Galactose-binding lectin"/>
    <property type="match status" value="1"/>
</dbReference>
<dbReference type="SUPFAM" id="SSF49785">
    <property type="entry name" value="Galactose-binding domain-like"/>
    <property type="match status" value="1"/>
</dbReference>
<dbReference type="Gene3D" id="2.60.40.10">
    <property type="entry name" value="Immunoglobulins"/>
    <property type="match status" value="2"/>
</dbReference>
<feature type="chain" id="PRO_5007130813" evidence="4">
    <location>
        <begin position="21"/>
        <end position="885"/>
    </location>
</feature>
<gene>
    <name evidence="9" type="primary">lacZ_6</name>
    <name evidence="9" type="ORF">AA415_02161</name>
</gene>
<dbReference type="GO" id="GO:0004565">
    <property type="term" value="F:beta-galactosidase activity"/>
    <property type="evidence" value="ECO:0007669"/>
    <property type="project" value="UniProtKB-EC"/>
</dbReference>
<dbReference type="Pfam" id="PF02837">
    <property type="entry name" value="Glyco_hydro_2_N"/>
    <property type="match status" value="1"/>
</dbReference>
<dbReference type="Pfam" id="PF00703">
    <property type="entry name" value="Glyco_hydro_2"/>
    <property type="match status" value="1"/>
</dbReference>
<accession>A0A108T6M4</accession>
<feature type="domain" description="Malectin" evidence="8">
    <location>
        <begin position="751"/>
        <end position="874"/>
    </location>
</feature>